<feature type="region of interest" description="Disordered" evidence="1">
    <location>
        <begin position="11"/>
        <end position="39"/>
    </location>
</feature>
<accession>A0A317EEX6</accession>
<name>A0A317EEX6_9PROT</name>
<feature type="compositionally biased region" description="Polar residues" evidence="1">
    <location>
        <begin position="11"/>
        <end position="20"/>
    </location>
</feature>
<evidence type="ECO:0000256" key="1">
    <source>
        <dbReference type="SAM" id="MobiDB-lite"/>
    </source>
</evidence>
<gene>
    <name evidence="2" type="ORF">DKG74_06000</name>
</gene>
<dbReference type="Proteomes" id="UP000245461">
    <property type="component" value="Unassembled WGS sequence"/>
</dbReference>
<dbReference type="EMBL" id="QGLE01000002">
    <property type="protein sequence ID" value="PWR25311.1"/>
    <property type="molecule type" value="Genomic_DNA"/>
</dbReference>
<proteinExistence type="predicted"/>
<evidence type="ECO:0000313" key="2">
    <source>
        <dbReference type="EMBL" id="PWR25311.1"/>
    </source>
</evidence>
<organism evidence="2 3">
    <name type="scientific">Zavarzinia aquatilis</name>
    <dbReference type="NCBI Taxonomy" id="2211142"/>
    <lineage>
        <taxon>Bacteria</taxon>
        <taxon>Pseudomonadati</taxon>
        <taxon>Pseudomonadota</taxon>
        <taxon>Alphaproteobacteria</taxon>
        <taxon>Rhodospirillales</taxon>
        <taxon>Zavarziniaceae</taxon>
        <taxon>Zavarzinia</taxon>
    </lineage>
</organism>
<evidence type="ECO:0000313" key="3">
    <source>
        <dbReference type="Proteomes" id="UP000245461"/>
    </source>
</evidence>
<protein>
    <submittedName>
        <fullName evidence="2">Uncharacterized protein</fullName>
    </submittedName>
</protein>
<reference evidence="2 3" key="1">
    <citation type="submission" date="2018-05" db="EMBL/GenBank/DDBJ databases">
        <title>Zavarzinia sp. HR-AS.</title>
        <authorList>
            <person name="Lee Y."/>
            <person name="Jeon C.O."/>
        </authorList>
    </citation>
    <scope>NUCLEOTIDE SEQUENCE [LARGE SCALE GENOMIC DNA]</scope>
    <source>
        <strain evidence="2 3">HR-AS</strain>
    </source>
</reference>
<sequence length="65" mass="7012">MEERIMAVLNEQQAGISPTDCTIGAETPPRSSVATGTTPPTLARRIHLGQMTSEAAQMDRVNVHH</sequence>
<dbReference type="AlphaFoldDB" id="A0A317EEX6"/>
<comment type="caution">
    <text evidence="2">The sequence shown here is derived from an EMBL/GenBank/DDBJ whole genome shotgun (WGS) entry which is preliminary data.</text>
</comment>
<feature type="compositionally biased region" description="Polar residues" evidence="1">
    <location>
        <begin position="29"/>
        <end position="39"/>
    </location>
</feature>
<keyword evidence="3" id="KW-1185">Reference proteome</keyword>